<dbReference type="Pfam" id="PF14765">
    <property type="entry name" value="PS-DH"/>
    <property type="match status" value="1"/>
</dbReference>
<dbReference type="InterPro" id="IPR042104">
    <property type="entry name" value="PKS_dehydratase_sf"/>
</dbReference>
<keyword evidence="7" id="KW-0012">Acyltransferase</keyword>
<dbReference type="InterPro" id="IPR013968">
    <property type="entry name" value="PKS_KR"/>
</dbReference>
<name>A0ABS9YES1_9ACTN</name>
<keyword evidence="14" id="KW-1185">Reference proteome</keyword>
<dbReference type="Pfam" id="PF16197">
    <property type="entry name" value="KAsynt_C_assoc"/>
    <property type="match status" value="1"/>
</dbReference>
<dbReference type="InterPro" id="IPR020843">
    <property type="entry name" value="ER"/>
</dbReference>
<dbReference type="InterPro" id="IPR049551">
    <property type="entry name" value="PKS_DH_C"/>
</dbReference>
<evidence type="ECO:0000256" key="7">
    <source>
        <dbReference type="ARBA" id="ARBA00023315"/>
    </source>
</evidence>
<dbReference type="InterPro" id="IPR050091">
    <property type="entry name" value="PKS_NRPS_Biosynth_Enz"/>
</dbReference>
<comment type="caution">
    <text evidence="13">The sequence shown here is derived from an EMBL/GenBank/DDBJ whole genome shotgun (WGS) entry which is preliminary data.</text>
</comment>
<dbReference type="Pfam" id="PF21089">
    <property type="entry name" value="PKS_DH_N"/>
    <property type="match status" value="1"/>
</dbReference>
<dbReference type="Gene3D" id="3.40.47.10">
    <property type="match status" value="1"/>
</dbReference>
<dbReference type="InterPro" id="IPR020806">
    <property type="entry name" value="PKS_PP-bd"/>
</dbReference>
<evidence type="ECO:0000259" key="11">
    <source>
        <dbReference type="PROSITE" id="PS52004"/>
    </source>
</evidence>
<evidence type="ECO:0000256" key="9">
    <source>
        <dbReference type="SAM" id="Coils"/>
    </source>
</evidence>
<dbReference type="Gene3D" id="3.40.50.720">
    <property type="entry name" value="NAD(P)-binding Rossmann-like Domain"/>
    <property type="match status" value="3"/>
</dbReference>
<evidence type="ECO:0000256" key="5">
    <source>
        <dbReference type="ARBA" id="ARBA00023194"/>
    </source>
</evidence>
<dbReference type="PANTHER" id="PTHR43775">
    <property type="entry name" value="FATTY ACID SYNTHASE"/>
    <property type="match status" value="1"/>
</dbReference>
<sequence length="2155" mass="226966">MPDSPADRPAAVPIAVVGIGCRFPGGHGTAQFWSSLTAGRDAISEVPPERFDVDAYYVPGPHRPGRINTRYGGFLDRIDTFDAGFFGISPKEAAQMDPQQRLLLETTHEAFEDAGIAVDTLAGTRTGVFVGQLTAEYWDLLNRDGDLDIYANAGTTRSITSGRLSYVFDLHGPSMTVDTACSSSLTAVHLAVQSLRAGESDIALAGATNLVLEPWPAITFCQADMLAPDGRCKFASPAADGFIRSDGVAAVVLKTLERAEADGDEIYSIILGSAVTSDGQGSGFLLTPSVDGQERALRLAYDDAGVDPATVGYVEAHGTGTPVGDRVELTALNAVLGPGRDTPCLVGSVKTNIGHTEATAGLAGLIKAALCLKHRLIPASLHAEELTTSVPWDEMPFVVPRELTDWDQDEAAGPRVAGVSSFGISGTNAHIVLAEYVPVDAVTGADGTDDAPVLLPLSAMGTTALREAAADMAEFLADGGPGRALPLRDIAATAAVRRRHLYSRLTVVGTSHDELAVALRAFAEDEETVGDLRVADDVVDRPVRTVFVFPGQGSQWVGMGRELLATSEVFRAALTECDAAVRAETGWSVLDRIADDAPLADIDVVQPMLWAMEVALAALWRSWGVEPDAVIGHSMGEAAAACVAGALSVADAAAVICRRSRLLKQVSGQGAMAYVELTAEEAERELADYADRVSVAVVNAPNSTVIAGDPQALEEILATLKARDVFGQPVKVDVASHSPQMDPLNDPLIEALSDLAPRPGAVTLHSTVLDEVVDGSQLDAHYWALNLREPVRFGAAVGGRLALGRTLFIEMSPHPILVPAVRQCLAAAGADAGLVVPSLRRDEPERATLLDAVATAHLAGVPIDWRRVYGSAADRFVRLPTYPWQGSSHWYRPQDRPVPVAARRHPLLGPRRPGGGSDLVWEGPLDLAANDYLLDHQVQGTALLPGTAYVELMTVAAREAFAPARPALTGLTCHRAMFLRPGDELTVRVRITDDGSAGYGIEVASAAPGEPMIVHATARVLTGAADAPAPESATVIRARCPEHWSGRDFYDQSELTGNAWGPRFQGIAELWRGDGEALARVETPAGLDVTADPHAFHPALLDATAQLVSATAHGTGSVSAAKVFVLEGMDEVRVFGSPRGTLWSHAVRTSPPDGDSYCGDLTVTDDDGTVLAALRGVRLHYLEPEDARPAATTGPADTAEIRDDSDWMYELDWRPVPARPGAAATGGPWLVFADRAGIGAELARGLRAAGHRCVLVNPGGGYLQPGPDTYVMDPGSADDHRRLLAALGGAEPWRVVHLWSLDEDRPDPARGALHLIRALTALRPSTAGLWLVTRGAQKATASDRVQAPAAAAVWAMGRTVAREQPGWRCVLVDLATGDGPEAAGALLGELTDAGAEEQVALRGGGIRLAARLVRRPWSAPAPGVRPRTDPRPVQMFVDTPGALDGLRFTPVSRPAPAPGEVEIEVGHVALNYRDVLWSLGVLPDSAGARLGLESTGTVSAVGDGVTSVAVGDRVLALTEGAMSTYHRVPAPLVHRIPAGLSTEEAVTLPAAFVTAYYSLCHVASLREGDRVLIHSATGGVGLAAVQVARWKKLEIHATAGSPERRALLRTFGIRHVADSRSLDFVDMVREATNGEGVHAVLNTLTGADAISANLSLLAPHGTYLELTKRDLNERSPIDLRPLINNLSFSVVDVLEMFRKEPEVVGRLLRDILRLIGSGDLSPLPYRVFPAERMADACREMARARHVGKVVVALGAPVEEESGRQPGAGVDVPVRAGATYVVSGGLGGLGLVTAHWLVDRGADELLLLGRSAPPSDGSPDPRLQALRRRGVRAEYAALDIADESALRRVLADRAAAGRPPVRGVVHAAGVVAFTSLDETTDDELSAALRPKLDGAMALHNALDGAGAGSGAAAAEPLDFFVLFSSGSAIFASPMLGAYAAGNAALDGFAHWRRQAGLHALSVNWGFWAEAGLAAEFGRRQGRSMAPAGIGTFSPAEGIRILERLLVEDATQAMVMPADWERWGAMYPEAATSSLLRELLVPAARPEPVPAPAPAPAPVPVPASVPASVPVSGDLGGYLAGRVAEVLGLPLEQVSRSRPLNRQGMDSLMAVAVRTRVQEETGVTLSMAKMLGGRTITELAAELEAAVDQDSLAGARS</sequence>
<evidence type="ECO:0000256" key="4">
    <source>
        <dbReference type="ARBA" id="ARBA00022679"/>
    </source>
</evidence>
<dbReference type="InterPro" id="IPR032821">
    <property type="entry name" value="PKS_assoc"/>
</dbReference>
<feature type="domain" description="Carrier" evidence="10">
    <location>
        <begin position="2068"/>
        <end position="2145"/>
    </location>
</feature>
<evidence type="ECO:0000313" key="13">
    <source>
        <dbReference type="EMBL" id="MCI3275035.1"/>
    </source>
</evidence>
<dbReference type="Pfam" id="PF02801">
    <property type="entry name" value="Ketoacyl-synt_C"/>
    <property type="match status" value="1"/>
</dbReference>
<evidence type="ECO:0000256" key="8">
    <source>
        <dbReference type="PROSITE-ProRule" id="PRU01363"/>
    </source>
</evidence>
<dbReference type="Gene3D" id="3.30.70.3290">
    <property type="match status" value="1"/>
</dbReference>
<keyword evidence="3" id="KW-0597">Phosphoprotein</keyword>
<feature type="region of interest" description="C-terminal hotdog fold" evidence="8">
    <location>
        <begin position="1041"/>
        <end position="1188"/>
    </location>
</feature>
<dbReference type="InterPro" id="IPR014043">
    <property type="entry name" value="Acyl_transferase_dom"/>
</dbReference>
<dbReference type="PANTHER" id="PTHR43775:SF37">
    <property type="entry name" value="SI:DKEY-61P9.11"/>
    <property type="match status" value="1"/>
</dbReference>
<dbReference type="Gene3D" id="1.10.1200.10">
    <property type="entry name" value="ACP-like"/>
    <property type="match status" value="1"/>
</dbReference>
<dbReference type="SUPFAM" id="SSF50129">
    <property type="entry name" value="GroES-like"/>
    <property type="match status" value="1"/>
</dbReference>
<reference evidence="13" key="1">
    <citation type="submission" date="2022-03" db="EMBL/GenBank/DDBJ databases">
        <title>Streptomyces 7R015 and 7R016 isolated from Barleria lupulina in Thailand.</title>
        <authorList>
            <person name="Kanchanasin P."/>
            <person name="Phongsopitanun W."/>
            <person name="Tanasupawat S."/>
        </authorList>
    </citation>
    <scope>NUCLEOTIDE SEQUENCE</scope>
    <source>
        <strain evidence="13">7R015</strain>
    </source>
</reference>
<dbReference type="InterPro" id="IPR020807">
    <property type="entry name" value="PKS_DH"/>
</dbReference>
<comment type="pathway">
    <text evidence="1">Antibiotic biosynthesis.</text>
</comment>
<organism evidence="13 14">
    <name type="scientific">Streptomyces cylindrosporus</name>
    <dbReference type="NCBI Taxonomy" id="2927583"/>
    <lineage>
        <taxon>Bacteria</taxon>
        <taxon>Bacillati</taxon>
        <taxon>Actinomycetota</taxon>
        <taxon>Actinomycetes</taxon>
        <taxon>Kitasatosporales</taxon>
        <taxon>Streptomycetaceae</taxon>
        <taxon>Streptomyces</taxon>
    </lineage>
</organism>
<evidence type="ECO:0000259" key="12">
    <source>
        <dbReference type="PROSITE" id="PS52019"/>
    </source>
</evidence>
<dbReference type="InterPro" id="IPR001227">
    <property type="entry name" value="Ac_transferase_dom_sf"/>
</dbReference>
<dbReference type="SMART" id="SM00826">
    <property type="entry name" value="PKS_DH"/>
    <property type="match status" value="1"/>
</dbReference>
<dbReference type="Proteomes" id="UP001165269">
    <property type="component" value="Unassembled WGS sequence"/>
</dbReference>
<dbReference type="InterPro" id="IPR049900">
    <property type="entry name" value="PKS_mFAS_DH"/>
</dbReference>
<dbReference type="SUPFAM" id="SSF52151">
    <property type="entry name" value="FabD/lysophospholipase-like"/>
    <property type="match status" value="1"/>
</dbReference>
<dbReference type="InterPro" id="IPR018201">
    <property type="entry name" value="Ketoacyl_synth_AS"/>
</dbReference>
<dbReference type="InterPro" id="IPR011032">
    <property type="entry name" value="GroES-like_sf"/>
</dbReference>
<dbReference type="PROSITE" id="PS50075">
    <property type="entry name" value="CARRIER"/>
    <property type="match status" value="1"/>
</dbReference>
<feature type="coiled-coil region" evidence="9">
    <location>
        <begin position="672"/>
        <end position="699"/>
    </location>
</feature>
<dbReference type="SUPFAM" id="SSF47336">
    <property type="entry name" value="ACP-like"/>
    <property type="match status" value="1"/>
</dbReference>
<dbReference type="EMBL" id="JALDAY010000009">
    <property type="protein sequence ID" value="MCI3275035.1"/>
    <property type="molecule type" value="Genomic_DNA"/>
</dbReference>
<feature type="domain" description="PKS/mFAS DH" evidence="12">
    <location>
        <begin position="905"/>
        <end position="1188"/>
    </location>
</feature>
<dbReference type="SMART" id="SM00825">
    <property type="entry name" value="PKS_KS"/>
    <property type="match status" value="1"/>
</dbReference>
<dbReference type="Gene3D" id="3.40.366.10">
    <property type="entry name" value="Malonyl-Coenzyme A Acyl Carrier Protein, domain 2"/>
    <property type="match status" value="1"/>
</dbReference>
<proteinExistence type="predicted"/>
<dbReference type="InterPro" id="IPR049552">
    <property type="entry name" value="PKS_DH_N"/>
</dbReference>
<feature type="active site" description="Proton donor; for dehydratase activity" evidence="8">
    <location>
        <position position="1102"/>
    </location>
</feature>
<dbReference type="PROSITE" id="PS52019">
    <property type="entry name" value="PKS_MFAS_DH"/>
    <property type="match status" value="1"/>
</dbReference>
<dbReference type="SMART" id="SM00823">
    <property type="entry name" value="PKS_PP"/>
    <property type="match status" value="1"/>
</dbReference>
<evidence type="ECO:0000256" key="2">
    <source>
        <dbReference type="ARBA" id="ARBA00022450"/>
    </source>
</evidence>
<dbReference type="InterPro" id="IPR016039">
    <property type="entry name" value="Thiolase-like"/>
</dbReference>
<gene>
    <name evidence="13" type="ORF">MQP27_28530</name>
</gene>
<dbReference type="SMART" id="SM00822">
    <property type="entry name" value="PKS_KR"/>
    <property type="match status" value="1"/>
</dbReference>
<dbReference type="PROSITE" id="PS00606">
    <property type="entry name" value="KS3_1"/>
    <property type="match status" value="1"/>
</dbReference>
<evidence type="ECO:0000256" key="3">
    <source>
        <dbReference type="ARBA" id="ARBA00022553"/>
    </source>
</evidence>
<evidence type="ECO:0000256" key="1">
    <source>
        <dbReference type="ARBA" id="ARBA00004792"/>
    </source>
</evidence>
<dbReference type="SUPFAM" id="SSF51735">
    <property type="entry name" value="NAD(P)-binding Rossmann-fold domains"/>
    <property type="match status" value="3"/>
</dbReference>
<dbReference type="Gene3D" id="3.90.180.10">
    <property type="entry name" value="Medium-chain alcohol dehydrogenases, catalytic domain"/>
    <property type="match status" value="1"/>
</dbReference>
<keyword evidence="4" id="KW-0808">Transferase</keyword>
<dbReference type="InterPro" id="IPR014031">
    <property type="entry name" value="Ketoacyl_synth_C"/>
</dbReference>
<keyword evidence="2" id="KW-0596">Phosphopantetheine</keyword>
<dbReference type="InterPro" id="IPR016035">
    <property type="entry name" value="Acyl_Trfase/lysoPLipase"/>
</dbReference>
<dbReference type="CDD" id="cd00833">
    <property type="entry name" value="PKS"/>
    <property type="match status" value="1"/>
</dbReference>
<dbReference type="Pfam" id="PF08240">
    <property type="entry name" value="ADH_N"/>
    <property type="match status" value="1"/>
</dbReference>
<dbReference type="InterPro" id="IPR016036">
    <property type="entry name" value="Malonyl_transacylase_ACP-bd"/>
</dbReference>
<evidence type="ECO:0000259" key="10">
    <source>
        <dbReference type="PROSITE" id="PS50075"/>
    </source>
</evidence>
<dbReference type="InterPro" id="IPR020841">
    <property type="entry name" value="PKS_Beta-ketoAc_synthase_dom"/>
</dbReference>
<dbReference type="SMART" id="SM00827">
    <property type="entry name" value="PKS_AT"/>
    <property type="match status" value="1"/>
</dbReference>
<dbReference type="Pfam" id="PF00550">
    <property type="entry name" value="PP-binding"/>
    <property type="match status" value="1"/>
</dbReference>
<protein>
    <submittedName>
        <fullName evidence="13">Type I polyketide synthase</fullName>
    </submittedName>
</protein>
<dbReference type="PROSITE" id="PS52004">
    <property type="entry name" value="KS3_2"/>
    <property type="match status" value="1"/>
</dbReference>
<dbReference type="InterPro" id="IPR013154">
    <property type="entry name" value="ADH-like_N"/>
</dbReference>
<dbReference type="Gene3D" id="3.10.129.110">
    <property type="entry name" value="Polyketide synthase dehydratase"/>
    <property type="match status" value="1"/>
</dbReference>
<dbReference type="Pfam" id="PF00109">
    <property type="entry name" value="ketoacyl-synt"/>
    <property type="match status" value="1"/>
</dbReference>
<keyword evidence="5" id="KW-0045">Antibiotic biosynthesis</keyword>
<feature type="region of interest" description="N-terminal hotdog fold" evidence="8">
    <location>
        <begin position="905"/>
        <end position="1027"/>
    </location>
</feature>
<feature type="domain" description="Ketosynthase family 3 (KS3)" evidence="11">
    <location>
        <begin position="11"/>
        <end position="435"/>
    </location>
</feature>
<dbReference type="InterPro" id="IPR014030">
    <property type="entry name" value="Ketoacyl_synth_N"/>
</dbReference>
<keyword evidence="9" id="KW-0175">Coiled coil</keyword>
<dbReference type="InterPro" id="IPR036291">
    <property type="entry name" value="NAD(P)-bd_dom_sf"/>
</dbReference>
<keyword evidence="6" id="KW-0511">Multifunctional enzyme</keyword>
<dbReference type="Pfam" id="PF13602">
    <property type="entry name" value="ADH_zinc_N_2"/>
    <property type="match status" value="1"/>
</dbReference>
<dbReference type="RefSeq" id="WP_242768811.1">
    <property type="nucleotide sequence ID" value="NZ_JALDAY010000009.1"/>
</dbReference>
<dbReference type="Pfam" id="PF00698">
    <property type="entry name" value="Acyl_transf_1"/>
    <property type="match status" value="1"/>
</dbReference>
<evidence type="ECO:0000313" key="14">
    <source>
        <dbReference type="Proteomes" id="UP001165269"/>
    </source>
</evidence>
<dbReference type="InterPro" id="IPR009081">
    <property type="entry name" value="PP-bd_ACP"/>
</dbReference>
<dbReference type="InterPro" id="IPR057326">
    <property type="entry name" value="KR_dom"/>
</dbReference>
<dbReference type="Pfam" id="PF08659">
    <property type="entry name" value="KR"/>
    <property type="match status" value="1"/>
</dbReference>
<evidence type="ECO:0000256" key="6">
    <source>
        <dbReference type="ARBA" id="ARBA00023268"/>
    </source>
</evidence>
<accession>A0ABS9YES1</accession>
<dbReference type="SUPFAM" id="SSF53901">
    <property type="entry name" value="Thiolase-like"/>
    <property type="match status" value="1"/>
</dbReference>
<dbReference type="SMART" id="SM00829">
    <property type="entry name" value="PKS_ER"/>
    <property type="match status" value="1"/>
</dbReference>
<dbReference type="InterPro" id="IPR036736">
    <property type="entry name" value="ACP-like_sf"/>
</dbReference>
<feature type="active site" description="Proton acceptor; for dehydratase activity" evidence="8">
    <location>
        <position position="936"/>
    </location>
</feature>
<dbReference type="CDD" id="cd05195">
    <property type="entry name" value="enoyl_red"/>
    <property type="match status" value="1"/>
</dbReference>
<dbReference type="SUPFAM" id="SSF55048">
    <property type="entry name" value="Probable ACP-binding domain of malonyl-CoA ACP transacylase"/>
    <property type="match status" value="1"/>
</dbReference>